<reference evidence="3" key="1">
    <citation type="submission" date="2021-10" db="EMBL/GenBank/DDBJ databases">
        <title>Melipona bicolor Genome sequencing and assembly.</title>
        <authorList>
            <person name="Araujo N.S."/>
            <person name="Arias M.C."/>
        </authorList>
    </citation>
    <scope>NUCLEOTIDE SEQUENCE</scope>
    <source>
        <strain evidence="3">USP_2M_L1-L4_2017</strain>
        <tissue evidence="3">Whole body</tissue>
    </source>
</reference>
<dbReference type="PANTHER" id="PTHR23278">
    <property type="entry name" value="SIDESTEP PROTEIN"/>
    <property type="match status" value="1"/>
</dbReference>
<evidence type="ECO:0000256" key="1">
    <source>
        <dbReference type="ARBA" id="ARBA00023157"/>
    </source>
</evidence>
<dbReference type="InterPro" id="IPR036179">
    <property type="entry name" value="Ig-like_dom_sf"/>
</dbReference>
<dbReference type="Proteomes" id="UP001177670">
    <property type="component" value="Unassembled WGS sequence"/>
</dbReference>
<keyword evidence="4" id="KW-1185">Reference proteome</keyword>
<dbReference type="PANTHER" id="PTHR23278:SF32">
    <property type="entry name" value="NEUROMUSCULIN, ISOFORM E"/>
    <property type="match status" value="1"/>
</dbReference>
<dbReference type="EMBL" id="JAHYIQ010000001">
    <property type="protein sequence ID" value="KAK1135646.1"/>
    <property type="molecule type" value="Genomic_DNA"/>
</dbReference>
<dbReference type="PROSITE" id="PS50835">
    <property type="entry name" value="IG_LIKE"/>
    <property type="match status" value="1"/>
</dbReference>
<keyword evidence="1" id="KW-1015">Disulfide bond</keyword>
<accession>A0AA40GD59</accession>
<dbReference type="SUPFAM" id="SSF48726">
    <property type="entry name" value="Immunoglobulin"/>
    <property type="match status" value="1"/>
</dbReference>
<name>A0AA40GD59_9HYME</name>
<evidence type="ECO:0000259" key="2">
    <source>
        <dbReference type="PROSITE" id="PS50835"/>
    </source>
</evidence>
<gene>
    <name evidence="3" type="ORF">K0M31_000233</name>
</gene>
<sequence>MRTGGNGDDDAVQPAFVRVIDEKTKNTLSTGATLGPINEGSPISLYCESGEGKPVPTVGWFKNDQPLEAISSTTVAENGIGNASSQLQMQITRDELNSTFTCKVNSMALVEPLTVDIKLDVHGSEGKRKENFDLRQYSGGFLELVSSISLLRVRRTIRAWTFEGSFGSVDDGEGKFD</sequence>
<dbReference type="AlphaFoldDB" id="A0AA40GD59"/>
<dbReference type="Pfam" id="PF08205">
    <property type="entry name" value="C2-set_2"/>
    <property type="match status" value="1"/>
</dbReference>
<dbReference type="InterPro" id="IPR013783">
    <property type="entry name" value="Ig-like_fold"/>
</dbReference>
<proteinExistence type="predicted"/>
<comment type="caution">
    <text evidence="3">The sequence shown here is derived from an EMBL/GenBank/DDBJ whole genome shotgun (WGS) entry which is preliminary data.</text>
</comment>
<dbReference type="Gene3D" id="2.60.40.10">
    <property type="entry name" value="Immunoglobulins"/>
    <property type="match status" value="1"/>
</dbReference>
<dbReference type="InterPro" id="IPR007110">
    <property type="entry name" value="Ig-like_dom"/>
</dbReference>
<protein>
    <recommendedName>
        <fullName evidence="2">Ig-like domain-containing protein</fullName>
    </recommendedName>
</protein>
<dbReference type="InterPro" id="IPR013162">
    <property type="entry name" value="CD80_C2-set"/>
</dbReference>
<feature type="domain" description="Ig-like" evidence="2">
    <location>
        <begin position="14"/>
        <end position="114"/>
    </location>
</feature>
<organism evidence="3 4">
    <name type="scientific">Melipona bicolor</name>
    <dbReference type="NCBI Taxonomy" id="60889"/>
    <lineage>
        <taxon>Eukaryota</taxon>
        <taxon>Metazoa</taxon>
        <taxon>Ecdysozoa</taxon>
        <taxon>Arthropoda</taxon>
        <taxon>Hexapoda</taxon>
        <taxon>Insecta</taxon>
        <taxon>Pterygota</taxon>
        <taxon>Neoptera</taxon>
        <taxon>Endopterygota</taxon>
        <taxon>Hymenoptera</taxon>
        <taxon>Apocrita</taxon>
        <taxon>Aculeata</taxon>
        <taxon>Apoidea</taxon>
        <taxon>Anthophila</taxon>
        <taxon>Apidae</taxon>
        <taxon>Melipona</taxon>
    </lineage>
</organism>
<evidence type="ECO:0000313" key="4">
    <source>
        <dbReference type="Proteomes" id="UP001177670"/>
    </source>
</evidence>
<evidence type="ECO:0000313" key="3">
    <source>
        <dbReference type="EMBL" id="KAK1135646.1"/>
    </source>
</evidence>